<name>A0A8R1TJQ1_ONCVO</name>
<dbReference type="AlphaFoldDB" id="A0A8R1TJQ1"/>
<sequence>MKTFIGVQCPDDTKSLRRVTRNSPMASPVFSINSLYSSGNYSFVLFEINLWEIIGIYRILQASFSDSSPHYPQPSFGAASNSASCKSSARTRALLIKKKEKQKERNREEEENIWIRMSISLMNWRGNGERGRGGVKRGTESKRKGRYYRDRGGSSLCSIEKECIAECGKAASRRCGGARGCIGQLST</sequence>
<reference evidence="2" key="1">
    <citation type="submission" date="2013-10" db="EMBL/GenBank/DDBJ databases">
        <title>Genome sequencing of Onchocerca volvulus.</title>
        <authorList>
            <person name="Cotton J."/>
            <person name="Tsai J."/>
            <person name="Stanley E."/>
            <person name="Tracey A."/>
            <person name="Holroyd N."/>
            <person name="Lustigman S."/>
            <person name="Berriman M."/>
        </authorList>
    </citation>
    <scope>NUCLEOTIDE SEQUENCE</scope>
</reference>
<reference evidence="1" key="2">
    <citation type="submission" date="2022-06" db="UniProtKB">
        <authorList>
            <consortium name="EnsemblMetazoa"/>
        </authorList>
    </citation>
    <scope>IDENTIFICATION</scope>
</reference>
<organism evidence="1 2">
    <name type="scientific">Onchocerca volvulus</name>
    <dbReference type="NCBI Taxonomy" id="6282"/>
    <lineage>
        <taxon>Eukaryota</taxon>
        <taxon>Metazoa</taxon>
        <taxon>Ecdysozoa</taxon>
        <taxon>Nematoda</taxon>
        <taxon>Chromadorea</taxon>
        <taxon>Rhabditida</taxon>
        <taxon>Spirurina</taxon>
        <taxon>Spiruromorpha</taxon>
        <taxon>Filarioidea</taxon>
        <taxon>Onchocercidae</taxon>
        <taxon>Onchocerca</taxon>
    </lineage>
</organism>
<evidence type="ECO:0000313" key="1">
    <source>
        <dbReference type="EnsemblMetazoa" id="OVOC10949.1"/>
    </source>
</evidence>
<accession>A0A8R1TJQ1</accession>
<evidence type="ECO:0000313" key="2">
    <source>
        <dbReference type="Proteomes" id="UP000024404"/>
    </source>
</evidence>
<dbReference type="Proteomes" id="UP000024404">
    <property type="component" value="Unassembled WGS sequence"/>
</dbReference>
<keyword evidence="2" id="KW-1185">Reference proteome</keyword>
<dbReference type="EMBL" id="CMVM020000346">
    <property type="status" value="NOT_ANNOTATED_CDS"/>
    <property type="molecule type" value="Genomic_DNA"/>
</dbReference>
<proteinExistence type="predicted"/>
<dbReference type="EnsemblMetazoa" id="OVOC10949.1">
    <property type="protein sequence ID" value="OVOC10949.1"/>
    <property type="gene ID" value="WBGene00247758"/>
</dbReference>
<protein>
    <submittedName>
        <fullName evidence="1">Uncharacterized protein</fullName>
    </submittedName>
</protein>